<evidence type="ECO:0000313" key="1">
    <source>
        <dbReference type="EMBL" id="WCR09182.1"/>
    </source>
</evidence>
<evidence type="ECO:0008006" key="3">
    <source>
        <dbReference type="Google" id="ProtNLM"/>
    </source>
</evidence>
<proteinExistence type="predicted"/>
<name>A0ABY7SQ64_9RHOB</name>
<keyword evidence="2" id="KW-1185">Reference proteome</keyword>
<protein>
    <recommendedName>
        <fullName evidence="3">VPLPA-CTERM sorting domain-containing protein</fullName>
    </recommendedName>
</protein>
<dbReference type="RefSeq" id="WP_271886807.1">
    <property type="nucleotide sequence ID" value="NZ_CP067137.1"/>
</dbReference>
<sequence length="242" mass="25669">MVTGFREGLAIGFSAWVLAAACPQAATLDPGGMIVMPGSTAESNPELAGTVVNDNLLSTSLSYVPDGQQTLFAYFKVQNRVTRSALDDTMIFGPRILLGANVTAGNLLVDRVEISGFGSYAIDASYRTDGLGDRGPTSATRSADGNVLDFAFNFPLTISNLFQGTHEESFFLSLKTDARAFENTGRLSIFARAAGDEFNTYRFDVGDVAVPIDPPSPVPLPASAVLMLAGLALLARFRTART</sequence>
<evidence type="ECO:0000313" key="2">
    <source>
        <dbReference type="Proteomes" id="UP001219349"/>
    </source>
</evidence>
<keyword evidence="1" id="KW-0614">Plasmid</keyword>
<organism evidence="1 2">
    <name type="scientific">Paracoccus fistulariae</name>
    <dbReference type="NCBI Taxonomy" id="658446"/>
    <lineage>
        <taxon>Bacteria</taxon>
        <taxon>Pseudomonadati</taxon>
        <taxon>Pseudomonadota</taxon>
        <taxon>Alphaproteobacteria</taxon>
        <taxon>Rhodobacterales</taxon>
        <taxon>Paracoccaceae</taxon>
        <taxon>Paracoccus</taxon>
    </lineage>
</organism>
<dbReference type="Proteomes" id="UP001219349">
    <property type="component" value="Plasmid p90204"/>
</dbReference>
<gene>
    <name evidence="1" type="ORF">JHX87_17930</name>
</gene>
<dbReference type="PROSITE" id="PS51257">
    <property type="entry name" value="PROKAR_LIPOPROTEIN"/>
    <property type="match status" value="1"/>
</dbReference>
<accession>A0ABY7SQ64</accession>
<reference evidence="1 2" key="1">
    <citation type="submission" date="2021-01" db="EMBL/GenBank/DDBJ databases">
        <title>Biogeographic distribution of Paracoccus.</title>
        <authorList>
            <person name="Hollensteiner J."/>
            <person name="Leineberger J."/>
            <person name="Brinkhoff T."/>
            <person name="Daniel R."/>
        </authorList>
    </citation>
    <scope>NUCLEOTIDE SEQUENCE [LARGE SCALE GENOMIC DNA]</scope>
    <source>
        <strain evidence="1 2">KCTC 22803</strain>
        <plasmid evidence="1 2">p90204</plasmid>
    </source>
</reference>
<geneLocation type="plasmid" evidence="1 2">
    <name>p90204</name>
</geneLocation>
<dbReference type="EMBL" id="CP067137">
    <property type="protein sequence ID" value="WCR09182.1"/>
    <property type="molecule type" value="Genomic_DNA"/>
</dbReference>